<evidence type="ECO:0000256" key="15">
    <source>
        <dbReference type="ARBA" id="ARBA00023136"/>
    </source>
</evidence>
<accession>A0A165RPT1</accession>
<dbReference type="Gene3D" id="2.130.10.10">
    <property type="entry name" value="YVTN repeat-like/Quinoprotein amine dehydrogenase"/>
    <property type="match status" value="1"/>
</dbReference>
<dbReference type="AlphaFoldDB" id="A0A165RPT1"/>
<evidence type="ECO:0000256" key="4">
    <source>
        <dbReference type="ARBA" id="ARBA00007410"/>
    </source>
</evidence>
<evidence type="ECO:0000256" key="13">
    <source>
        <dbReference type="ARBA" id="ARBA00023098"/>
    </source>
</evidence>
<dbReference type="GO" id="GO:0032936">
    <property type="term" value="C:SREBP-SCAP complex"/>
    <property type="evidence" value="ECO:0007669"/>
    <property type="project" value="TreeGrafter"/>
</dbReference>
<feature type="transmembrane region" description="Helical" evidence="21">
    <location>
        <begin position="608"/>
        <end position="634"/>
    </location>
</feature>
<evidence type="ECO:0000256" key="11">
    <source>
        <dbReference type="ARBA" id="ARBA00022989"/>
    </source>
</evidence>
<evidence type="ECO:0000256" key="10">
    <source>
        <dbReference type="ARBA" id="ARBA00022824"/>
    </source>
</evidence>
<feature type="region of interest" description="Disordered" evidence="20">
    <location>
        <begin position="982"/>
        <end position="1057"/>
    </location>
</feature>
<keyword evidence="9" id="KW-0677">Repeat</keyword>
<dbReference type="GO" id="GO:0000139">
    <property type="term" value="C:Golgi membrane"/>
    <property type="evidence" value="ECO:0007669"/>
    <property type="project" value="UniProtKB-SubCell"/>
</dbReference>
<evidence type="ECO:0000256" key="16">
    <source>
        <dbReference type="ARBA" id="ARBA00023166"/>
    </source>
</evidence>
<keyword evidence="12" id="KW-0333">Golgi apparatus</keyword>
<keyword evidence="7" id="KW-0853">WD repeat</keyword>
<evidence type="ECO:0000256" key="2">
    <source>
        <dbReference type="ARBA" id="ARBA00004557"/>
    </source>
</evidence>
<proteinExistence type="inferred from homology"/>
<feature type="transmembrane region" description="Helical" evidence="21">
    <location>
        <begin position="401"/>
        <end position="419"/>
    </location>
</feature>
<comment type="subcellular location">
    <subcellularLocation>
        <location evidence="2">Cytoplasmic vesicle</location>
        <location evidence="2">COPII-coated vesicle membrane</location>
        <topology evidence="2">Multi-pass membrane protein</topology>
    </subcellularLocation>
    <subcellularLocation>
        <location evidence="1">Endoplasmic reticulum membrane</location>
        <topology evidence="1">Multi-pass membrane protein</topology>
    </subcellularLocation>
    <subcellularLocation>
        <location evidence="3">Golgi apparatus membrane</location>
        <topology evidence="3">Multi-pass membrane protein</topology>
    </subcellularLocation>
</comment>
<dbReference type="Proteomes" id="UP000076761">
    <property type="component" value="Unassembled WGS sequence"/>
</dbReference>
<dbReference type="GO" id="GO:0005789">
    <property type="term" value="C:endoplasmic reticulum membrane"/>
    <property type="evidence" value="ECO:0007669"/>
    <property type="project" value="UniProtKB-SubCell"/>
</dbReference>
<dbReference type="STRING" id="1314782.A0A165RPT1"/>
<evidence type="ECO:0000256" key="20">
    <source>
        <dbReference type="SAM" id="MobiDB-lite"/>
    </source>
</evidence>
<dbReference type="GO" id="GO:0045540">
    <property type="term" value="P:regulation of cholesterol biosynthetic process"/>
    <property type="evidence" value="ECO:0007669"/>
    <property type="project" value="TreeGrafter"/>
</dbReference>
<evidence type="ECO:0000256" key="8">
    <source>
        <dbReference type="ARBA" id="ARBA00022692"/>
    </source>
</evidence>
<dbReference type="EMBL" id="KV425580">
    <property type="protein sequence ID" value="KZT24111.1"/>
    <property type="molecule type" value="Genomic_DNA"/>
</dbReference>
<evidence type="ECO:0000256" key="5">
    <source>
        <dbReference type="ARBA" id="ARBA00019541"/>
    </source>
</evidence>
<feature type="domain" description="SSD" evidence="22">
    <location>
        <begin position="289"/>
        <end position="447"/>
    </location>
</feature>
<dbReference type="SMART" id="SM00320">
    <property type="entry name" value="WD40"/>
    <property type="match status" value="3"/>
</dbReference>
<sequence length="1237" mass="134403">MSSFGYSLLQRARQLGHKYFHRFGIHCATHQIRVILISCVVITSLFYPALAIYSSAQPQFIAHISTRLLDSFRSVESSGSHTYGDLHNLWSGIGSLNVIENPVARARCGNERTLRVERVLIHSPDETGVLDSQVILSTLGLEKRIHKLLPAYDLTCLKKPDGACLVISPSAFWTYDEDLIRSDPDIRQTLSLTRNTSVVGIPIMPLMVLAGRELDEHIATKVEYAAALVLTYFFPETDCTSMSGHTAFVEAVSQATGDGKAEVVSEFQEPTLIALEHDENTSNLRSNVVSIFLYSAYLVYLVWFARSIRRVDAVHSLVGLAFTGVIEMLVSTITSLSVCAIVGFKVTMVPWAMLPVVILFIGTENMFSLVDAVAKTSIALPVKERIAEGLSKAGTSNTLKVVSYNAILGVIAFFAHGVIRQFCAFAVVVLVAHWFLVHTFFLTVLSIDIQRLELDELLRQDSSLAPPKAMPLATPVVYATTRWRKTILAANNVLRGRATKNLSLVLLLAVTATLYYATYPAVTRVTREEPTSQFPHIHNRVKPAIPKINIQSPAWNIWNVLNPAGDPLVHLRIDSPTIVVLTPEGSPYRTAEAKSHRGRVSSRTLRPIIWMIKIVLVPIAVTTGLLYGLLLYLLKNAELLEAQRNRVGPEVEDPPQDTPADVDALFSTLPRAFSSDVELIATSKDGRVVASVGLDNSIALWHPEKEAPVSIDATDVLMRGACSSSAVHAVTALAVEEHGEYLAAGTGEGVVTVWSIRKGIPKPLPPVVNCPPSAVTDLHFLINRGLQDSTLKNGEMSLSLLAVHKNGTATKWVWSAGSEPCSSAIAPSTNTAICKCIFVPVPPPDPAVICFCLEDGTLELYGLFSNSGTLPLLSSLPAGNPLDTVVEVHAFYLNLDGQRRLLVAAGTQAGVVSVWDGSNGECISILDDIYGDISKIRVSIIPRKTCPLCGELPPENFSVSVSVGHVVVFHRIYASVVEGRRCSCPRTPGPQTSSRHSLLGRRSRSSSQTSNGGLTSPGSLRPRLPSMTEDSLSSSAASFPVSGHGHHSRRTSEKETFRRASENLAIPLDVNENGIAHPIGPAESPSSLGASECQKSTYWQSALVTRTSDTTCERGGWDVVDGNIIGVRRKPRSIAKTKVSRQERTYAKASSGLSLASLDRWELWMFKPSSSSLNVSTLSALERNQEVEIRRRPEDATPKQVSSLPFTRVSPVVAGRTFCIAGFGNTVGIFTFVLASS</sequence>
<dbReference type="InParanoid" id="A0A165RPT1"/>
<keyword evidence="11 21" id="KW-1133">Transmembrane helix</keyword>
<dbReference type="PANTHER" id="PTHR46378:SF1">
    <property type="entry name" value="STEROL REGULATORY ELEMENT-BINDING PROTEIN CLEAVAGE-ACTIVATING PROTEIN"/>
    <property type="match status" value="1"/>
</dbReference>
<protein>
    <recommendedName>
        <fullName evidence="5">Sterol regulatory element-binding protein cleavage-activating protein</fullName>
    </recommendedName>
</protein>
<feature type="transmembrane region" description="Helical" evidence="21">
    <location>
        <begin position="288"/>
        <end position="305"/>
    </location>
</feature>
<dbReference type="GO" id="GO:0012507">
    <property type="term" value="C:ER to Golgi transport vesicle membrane"/>
    <property type="evidence" value="ECO:0007669"/>
    <property type="project" value="UniProtKB-SubCell"/>
</dbReference>
<dbReference type="InterPro" id="IPR030225">
    <property type="entry name" value="SCAP"/>
</dbReference>
<comment type="similarity">
    <text evidence="4">Belongs to the WD repeat SCAP family.</text>
</comment>
<dbReference type="InterPro" id="IPR000731">
    <property type="entry name" value="SSD"/>
</dbReference>
<keyword evidence="15 21" id="KW-0472">Membrane</keyword>
<dbReference type="GO" id="GO:0032933">
    <property type="term" value="P:SREBP signaling pathway"/>
    <property type="evidence" value="ECO:0007669"/>
    <property type="project" value="InterPro"/>
</dbReference>
<evidence type="ECO:0000259" key="22">
    <source>
        <dbReference type="PROSITE" id="PS50156"/>
    </source>
</evidence>
<keyword evidence="17" id="KW-0325">Glycoprotein</keyword>
<evidence type="ECO:0000256" key="1">
    <source>
        <dbReference type="ARBA" id="ARBA00004477"/>
    </source>
</evidence>
<keyword evidence="6" id="KW-0153">Cholesterol metabolism</keyword>
<keyword evidence="8 21" id="KW-0812">Transmembrane</keyword>
<feature type="transmembrane region" description="Helical" evidence="21">
    <location>
        <begin position="502"/>
        <end position="522"/>
    </location>
</feature>
<feature type="transmembrane region" description="Helical" evidence="21">
    <location>
        <begin position="32"/>
        <end position="53"/>
    </location>
</feature>
<evidence type="ECO:0000256" key="6">
    <source>
        <dbReference type="ARBA" id="ARBA00022548"/>
    </source>
</evidence>
<keyword evidence="18" id="KW-0753">Steroid metabolism</keyword>
<dbReference type="SUPFAM" id="SSF50978">
    <property type="entry name" value="WD40 repeat-like"/>
    <property type="match status" value="1"/>
</dbReference>
<keyword evidence="13" id="KW-0443">Lipid metabolism</keyword>
<dbReference type="InterPro" id="IPR053958">
    <property type="entry name" value="HMGCR/SNAP/NPC1-like_SSD"/>
</dbReference>
<evidence type="ECO:0000256" key="21">
    <source>
        <dbReference type="SAM" id="Phobius"/>
    </source>
</evidence>
<evidence type="ECO:0000256" key="14">
    <source>
        <dbReference type="ARBA" id="ARBA00023121"/>
    </source>
</evidence>
<feature type="transmembrane region" description="Helical" evidence="21">
    <location>
        <begin position="317"/>
        <end position="344"/>
    </location>
</feature>
<evidence type="ECO:0000256" key="7">
    <source>
        <dbReference type="ARBA" id="ARBA00022574"/>
    </source>
</evidence>
<dbReference type="OrthoDB" id="6510177at2759"/>
<dbReference type="Pfam" id="PF12349">
    <property type="entry name" value="Sterol-sensing"/>
    <property type="match status" value="1"/>
</dbReference>
<dbReference type="GO" id="GO:0032934">
    <property type="term" value="F:sterol binding"/>
    <property type="evidence" value="ECO:0007669"/>
    <property type="project" value="InterPro"/>
</dbReference>
<dbReference type="InterPro" id="IPR015943">
    <property type="entry name" value="WD40/YVTN_repeat-like_dom_sf"/>
</dbReference>
<evidence type="ECO:0000256" key="18">
    <source>
        <dbReference type="ARBA" id="ARBA00023221"/>
    </source>
</evidence>
<dbReference type="GO" id="GO:0008203">
    <property type="term" value="P:cholesterol metabolic process"/>
    <property type="evidence" value="ECO:0007669"/>
    <property type="project" value="UniProtKB-KW"/>
</dbReference>
<feature type="compositionally biased region" description="Low complexity" evidence="20">
    <location>
        <begin position="1026"/>
        <end position="1043"/>
    </location>
</feature>
<keyword evidence="16" id="KW-1207">Sterol metabolism</keyword>
<evidence type="ECO:0000256" key="12">
    <source>
        <dbReference type="ARBA" id="ARBA00023034"/>
    </source>
</evidence>
<dbReference type="PROSITE" id="PS50156">
    <property type="entry name" value="SSD"/>
    <property type="match status" value="1"/>
</dbReference>
<dbReference type="InterPro" id="IPR001680">
    <property type="entry name" value="WD40_rpt"/>
</dbReference>
<keyword evidence="24" id="KW-1185">Reference proteome</keyword>
<feature type="compositionally biased region" description="Low complexity" evidence="20">
    <location>
        <begin position="1005"/>
        <end position="1014"/>
    </location>
</feature>
<organism evidence="23 24">
    <name type="scientific">Neolentinus lepideus HHB14362 ss-1</name>
    <dbReference type="NCBI Taxonomy" id="1314782"/>
    <lineage>
        <taxon>Eukaryota</taxon>
        <taxon>Fungi</taxon>
        <taxon>Dikarya</taxon>
        <taxon>Basidiomycota</taxon>
        <taxon>Agaricomycotina</taxon>
        <taxon>Agaricomycetes</taxon>
        <taxon>Gloeophyllales</taxon>
        <taxon>Gloeophyllaceae</taxon>
        <taxon>Neolentinus</taxon>
    </lineage>
</organism>
<evidence type="ECO:0000313" key="23">
    <source>
        <dbReference type="EMBL" id="KZT24111.1"/>
    </source>
</evidence>
<dbReference type="PANTHER" id="PTHR46378">
    <property type="entry name" value="STEROL REGULATORY ELEMENT-BINDING PROTEIN CLEAVAGE-ACTIVATING PROTEIN"/>
    <property type="match status" value="1"/>
</dbReference>
<evidence type="ECO:0000313" key="24">
    <source>
        <dbReference type="Proteomes" id="UP000076761"/>
    </source>
</evidence>
<keyword evidence="10" id="KW-0256">Endoplasmic reticulum</keyword>
<keyword evidence="14" id="KW-0446">Lipid-binding</keyword>
<feature type="transmembrane region" description="Helical" evidence="21">
    <location>
        <begin position="425"/>
        <end position="447"/>
    </location>
</feature>
<evidence type="ECO:0000256" key="9">
    <source>
        <dbReference type="ARBA" id="ARBA00022737"/>
    </source>
</evidence>
<reference evidence="23 24" key="1">
    <citation type="journal article" date="2016" name="Mol. Biol. Evol.">
        <title>Comparative Genomics of Early-Diverging Mushroom-Forming Fungi Provides Insights into the Origins of Lignocellulose Decay Capabilities.</title>
        <authorList>
            <person name="Nagy L.G."/>
            <person name="Riley R."/>
            <person name="Tritt A."/>
            <person name="Adam C."/>
            <person name="Daum C."/>
            <person name="Floudas D."/>
            <person name="Sun H."/>
            <person name="Yadav J.S."/>
            <person name="Pangilinan J."/>
            <person name="Larsson K.H."/>
            <person name="Matsuura K."/>
            <person name="Barry K."/>
            <person name="Labutti K."/>
            <person name="Kuo R."/>
            <person name="Ohm R.A."/>
            <person name="Bhattacharya S.S."/>
            <person name="Shirouzu T."/>
            <person name="Yoshinaga Y."/>
            <person name="Martin F.M."/>
            <person name="Grigoriev I.V."/>
            <person name="Hibbett D.S."/>
        </authorList>
    </citation>
    <scope>NUCLEOTIDE SEQUENCE [LARGE SCALE GENOMIC DNA]</scope>
    <source>
        <strain evidence="23 24">HHB14362 ss-1</strain>
    </source>
</reference>
<evidence type="ECO:0000256" key="17">
    <source>
        <dbReference type="ARBA" id="ARBA00023180"/>
    </source>
</evidence>
<comment type="function">
    <text evidence="19">Escort protein required for cholesterol as well as lipid homeostasis. Regulates export of the SCAP-SREBP complex from the endoplasmic reticulum to the Golgi upon low cholesterol, thereby regulating the processing of sterol regulatory element-binding proteins (SREBPs) SREBF1/SREBP1 and SREBF2/SREBP2. At high sterol concentrations, formation of a ternary complex with INSIG (INSIG1 or INSIG2) leads to mask the ER export signal in SCAP, promoting retention of the complex in the endoplasmic reticulum. Low sterol concentrations trigger release of INSIG, a conformational change in the SSD domain of SCAP, unmasking of the ER export signal, promoting recruitment into COPII-coated vesicles and transport of the SCAP-SREBP to the Golgi: in the Golgi, SREBPs are then processed, releasing the transcription factor fragment of SREBPs from the membrane, its import into the nucleus and up-regulation of LDLR, INSIG1 and the mevalonate pathway. Binds cholesterol via its SSD domain.</text>
</comment>
<evidence type="ECO:0000256" key="3">
    <source>
        <dbReference type="ARBA" id="ARBA00004653"/>
    </source>
</evidence>
<gene>
    <name evidence="23" type="ORF">NEOLEDRAFT_1068091</name>
</gene>
<dbReference type="InterPro" id="IPR036322">
    <property type="entry name" value="WD40_repeat_dom_sf"/>
</dbReference>
<evidence type="ECO:0000256" key="19">
    <source>
        <dbReference type="ARBA" id="ARBA00045958"/>
    </source>
</evidence>
<name>A0A165RPT1_9AGAM</name>